<proteinExistence type="inferred from homology"/>
<keyword evidence="16" id="KW-0812">Transmembrane</keyword>
<keyword evidence="13" id="KW-0238">DNA-binding</keyword>
<evidence type="ECO:0000256" key="15">
    <source>
        <dbReference type="ARBA" id="ARBA00046863"/>
    </source>
</evidence>
<keyword evidence="12" id="KW-1164">Virus endocytosis by host</keyword>
<dbReference type="GO" id="GO:0043657">
    <property type="term" value="C:host cell"/>
    <property type="evidence" value="ECO:0007669"/>
    <property type="project" value="GOC"/>
</dbReference>
<evidence type="ECO:0000256" key="8">
    <source>
        <dbReference type="ARBA" id="ARBA00022581"/>
    </source>
</evidence>
<evidence type="ECO:0000256" key="1">
    <source>
        <dbReference type="ARBA" id="ARBA00004147"/>
    </source>
</evidence>
<evidence type="ECO:0000256" key="12">
    <source>
        <dbReference type="ARBA" id="ARBA00022890"/>
    </source>
</evidence>
<dbReference type="KEGG" id="vg:41702254"/>
<dbReference type="GO" id="GO:0039615">
    <property type="term" value="C:T=1 icosahedral viral capsid"/>
    <property type="evidence" value="ECO:0007669"/>
    <property type="project" value="UniProtKB-KW"/>
</dbReference>
<accession>A0A2Z6GFK6</accession>
<comment type="similarity">
    <text evidence="3">Belongs to the circoviridae capsid protein family.</text>
</comment>
<dbReference type="EMBL" id="LC389584">
    <property type="protein sequence ID" value="BBE52296.1"/>
    <property type="molecule type" value="Genomic_DNA"/>
</dbReference>
<comment type="subcellular location">
    <subcellularLocation>
        <location evidence="1">Host nucleus</location>
    </subcellularLocation>
    <subcellularLocation>
        <location evidence="2">Virion</location>
    </subcellularLocation>
</comment>
<keyword evidence="16" id="KW-0472">Membrane</keyword>
<reference evidence="17" key="1">
    <citation type="journal article" date="2018" name="Arch. Virol.">
        <title>Novel single-stranded, circular DNA virus identified in cats in Japan.</title>
        <authorList>
            <person name="Takano T."/>
            <person name="Yanai Y."/>
            <person name="Hiramatsu K."/>
            <person name="Doki T."/>
            <person name="Hohdatsu T."/>
        </authorList>
    </citation>
    <scope>NUCLEOTIDE SEQUENCE</scope>
    <source>
        <strain evidence="17">KU14</strain>
    </source>
</reference>
<evidence type="ECO:0000256" key="2">
    <source>
        <dbReference type="ARBA" id="ARBA00004328"/>
    </source>
</evidence>
<dbReference type="InterPro" id="IPR003383">
    <property type="entry name" value="Circovirus_capsid"/>
</dbReference>
<dbReference type="GeneID" id="41702254"/>
<evidence type="ECO:0000256" key="9">
    <source>
        <dbReference type="ARBA" id="ARBA00022595"/>
    </source>
</evidence>
<dbReference type="GO" id="GO:0019069">
    <property type="term" value="P:viral capsid assembly"/>
    <property type="evidence" value="ECO:0007669"/>
    <property type="project" value="InterPro"/>
</dbReference>
<evidence type="ECO:0000256" key="5">
    <source>
        <dbReference type="ARBA" id="ARBA00022524"/>
    </source>
</evidence>
<evidence type="ECO:0000256" key="4">
    <source>
        <dbReference type="ARBA" id="ARBA00022431"/>
    </source>
</evidence>
<keyword evidence="14" id="KW-1160">Virus entry into host cell</keyword>
<evidence type="ECO:0000256" key="16">
    <source>
        <dbReference type="SAM" id="Phobius"/>
    </source>
</evidence>
<dbReference type="GO" id="GO:0042025">
    <property type="term" value="C:host cell nucleus"/>
    <property type="evidence" value="ECO:0007669"/>
    <property type="project" value="UniProtKB-SubCell"/>
</dbReference>
<dbReference type="GO" id="GO:0003677">
    <property type="term" value="F:DNA binding"/>
    <property type="evidence" value="ECO:0007669"/>
    <property type="project" value="UniProtKB-KW"/>
</dbReference>
<evidence type="ECO:0000256" key="3">
    <source>
        <dbReference type="ARBA" id="ARBA00010301"/>
    </source>
</evidence>
<dbReference type="GO" id="GO:0019062">
    <property type="term" value="P:virion attachment to host cell"/>
    <property type="evidence" value="ECO:0007669"/>
    <property type="project" value="UniProtKB-KW"/>
</dbReference>
<keyword evidence="7" id="KW-1048">Host nucleus</keyword>
<keyword evidence="11" id="KW-0946">Virion</keyword>
<evidence type="ECO:0000256" key="10">
    <source>
        <dbReference type="ARBA" id="ARBA00022804"/>
    </source>
</evidence>
<evidence type="ECO:0000256" key="7">
    <source>
        <dbReference type="ARBA" id="ARBA00022562"/>
    </source>
</evidence>
<feature type="transmembrane region" description="Helical" evidence="16">
    <location>
        <begin position="196"/>
        <end position="217"/>
    </location>
</feature>
<keyword evidence="6" id="KW-0167">Capsid protein</keyword>
<keyword evidence="18" id="KW-1185">Reference proteome</keyword>
<dbReference type="Pfam" id="PF02443">
    <property type="entry name" value="Circo_capsid"/>
    <property type="match status" value="1"/>
</dbReference>
<evidence type="ECO:0000313" key="17">
    <source>
        <dbReference type="EMBL" id="BBE52296.1"/>
    </source>
</evidence>
<comment type="subunit">
    <text evidence="15">Homomultimer. Assembles in the nucleus, presumably in an immature form, then migrates to the cytoplasm once assembled as mature virion. Interacts with Rep; this interaction relocates Rep into the nucleus.</text>
</comment>
<keyword evidence="8" id="KW-0945">Host-virus interaction</keyword>
<keyword evidence="16" id="KW-1133">Transmembrane helix</keyword>
<dbReference type="Proteomes" id="UP000288615">
    <property type="component" value="Segment"/>
</dbReference>
<evidence type="ECO:0000256" key="6">
    <source>
        <dbReference type="ARBA" id="ARBA00022561"/>
    </source>
</evidence>
<dbReference type="RefSeq" id="YP_009551497.1">
    <property type="nucleotide sequence ID" value="NC_040381.1"/>
</dbReference>
<gene>
    <name evidence="17" type="primary">putative Cap</name>
</gene>
<keyword evidence="4" id="KW-1140">T=1 icosahedral capsid protein</keyword>
<sequence>MGMGRRRYYRRRYVSRPPRRRMTYRRYSRRYCRTRRAPKGTYSSVVTLTQDAEWKFSNQNASNRWVAFTFSPVSVPGFLDYKATYSHFRILKAKLYLSRALGNDAGTTFNYLVVGSRPFAATQNAGTTTGQDALVPAQTEEALRQAKWQRVRYPSTTTNVVPVGFHPYAIVQTFGPTPYTTGSDMMWQRIWEGRRWMPFSWAAATGSALSFFGPYLVVDKSNGELSQGSWSVQCTLKISVQFKGQR</sequence>
<evidence type="ECO:0000256" key="11">
    <source>
        <dbReference type="ARBA" id="ARBA00022844"/>
    </source>
</evidence>
<evidence type="ECO:0000256" key="13">
    <source>
        <dbReference type="ARBA" id="ARBA00023125"/>
    </source>
</evidence>
<keyword evidence="9" id="KW-1162">Viral penetration into host cytoplasm</keyword>
<evidence type="ECO:0000256" key="14">
    <source>
        <dbReference type="ARBA" id="ARBA00023296"/>
    </source>
</evidence>
<dbReference type="GO" id="GO:0075509">
    <property type="term" value="P:endocytosis involved in viral entry into host cell"/>
    <property type="evidence" value="ECO:0007669"/>
    <property type="project" value="UniProtKB-KW"/>
</dbReference>
<organism evidence="17">
    <name type="scientific">Feline stool-associated circular virus KU14</name>
    <dbReference type="NCBI Taxonomy" id="2249941"/>
    <lineage>
        <taxon>Viruses</taxon>
        <taxon>Monodnaviria</taxon>
        <taxon>Shotokuvirae</taxon>
        <taxon>Cressdnaviricota</taxon>
        <taxon>Arfiviricetes</taxon>
        <taxon>Cirlivirales</taxon>
        <taxon>Vilyaviridae</taxon>
        <taxon>Andurilvirus</taxon>
        <taxon>Andurilvirus erebor</taxon>
    </lineage>
</organism>
<protein>
    <submittedName>
        <fullName evidence="17">Putative capsid protein</fullName>
    </submittedName>
</protein>
<keyword evidence="5" id="KW-1163">Viral penetration into host nucleus</keyword>
<keyword evidence="10" id="KW-1161">Viral attachment to host cell</keyword>
<dbReference type="GO" id="GO:0075732">
    <property type="term" value="P:viral penetration into host nucleus"/>
    <property type="evidence" value="ECO:0007669"/>
    <property type="project" value="UniProtKB-KW"/>
</dbReference>
<evidence type="ECO:0000313" key="18">
    <source>
        <dbReference type="Proteomes" id="UP000288615"/>
    </source>
</evidence>
<name>A0A2Z6GFK6_9VIRU</name>